<dbReference type="AlphaFoldDB" id="A0A1F7SF12"/>
<proteinExistence type="predicted"/>
<accession>A0A1F7SF12</accession>
<evidence type="ECO:0000313" key="1">
    <source>
        <dbReference type="EMBL" id="OGL52349.1"/>
    </source>
</evidence>
<dbReference type="EMBL" id="MGDJ01000024">
    <property type="protein sequence ID" value="OGL52349.1"/>
    <property type="molecule type" value="Genomic_DNA"/>
</dbReference>
<sequence>MSRRLRREDYFRVRPRPGELGAGPGEERFLRVWDRVGGVVRRTGEVGRELAEEVGWLVRVARMVFGEVRRRGQERKVDRDGRA</sequence>
<evidence type="ECO:0000313" key="2">
    <source>
        <dbReference type="Proteomes" id="UP000185874"/>
    </source>
</evidence>
<protein>
    <submittedName>
        <fullName evidence="1">Uncharacterized protein</fullName>
    </submittedName>
</protein>
<gene>
    <name evidence="1" type="ORF">A3K55_02345</name>
</gene>
<dbReference type="Proteomes" id="UP000185874">
    <property type="component" value="Unassembled WGS sequence"/>
</dbReference>
<name>A0A1F7SF12_9BACT</name>
<organism evidence="1 2">
    <name type="scientific">Candidatus Shapirobacteria bacterium RBG_13_44_7</name>
    <dbReference type="NCBI Taxonomy" id="1802149"/>
    <lineage>
        <taxon>Bacteria</taxon>
        <taxon>Candidatus Shapironibacteriota</taxon>
    </lineage>
</organism>
<reference evidence="1 2" key="1">
    <citation type="journal article" date="2016" name="Nat. Commun.">
        <title>Thousands of microbial genomes shed light on interconnected biogeochemical processes in an aquifer system.</title>
        <authorList>
            <person name="Anantharaman K."/>
            <person name="Brown C.T."/>
            <person name="Hug L.A."/>
            <person name="Sharon I."/>
            <person name="Castelle C.J."/>
            <person name="Probst A.J."/>
            <person name="Thomas B.C."/>
            <person name="Singh A."/>
            <person name="Wilkins M.J."/>
            <person name="Karaoz U."/>
            <person name="Brodie E.L."/>
            <person name="Williams K.H."/>
            <person name="Hubbard S.S."/>
            <person name="Banfield J.F."/>
        </authorList>
    </citation>
    <scope>NUCLEOTIDE SEQUENCE [LARGE SCALE GENOMIC DNA]</scope>
</reference>
<comment type="caution">
    <text evidence="1">The sequence shown here is derived from an EMBL/GenBank/DDBJ whole genome shotgun (WGS) entry which is preliminary data.</text>
</comment>